<feature type="transmembrane region" description="Helical" evidence="1">
    <location>
        <begin position="99"/>
        <end position="119"/>
    </location>
</feature>
<evidence type="ECO:0000313" key="2">
    <source>
        <dbReference type="EMBL" id="GAU91696.1"/>
    </source>
</evidence>
<keyword evidence="3" id="KW-1185">Reference proteome</keyword>
<dbReference type="AlphaFoldDB" id="A0A1D1UPP3"/>
<reference evidence="2 3" key="1">
    <citation type="journal article" date="2016" name="Nat. Commun.">
        <title>Extremotolerant tardigrade genome and improved radiotolerance of human cultured cells by tardigrade-unique protein.</title>
        <authorList>
            <person name="Hashimoto T."/>
            <person name="Horikawa D.D."/>
            <person name="Saito Y."/>
            <person name="Kuwahara H."/>
            <person name="Kozuka-Hata H."/>
            <person name="Shin-I T."/>
            <person name="Minakuchi Y."/>
            <person name="Ohishi K."/>
            <person name="Motoyama A."/>
            <person name="Aizu T."/>
            <person name="Enomoto A."/>
            <person name="Kondo K."/>
            <person name="Tanaka S."/>
            <person name="Hara Y."/>
            <person name="Koshikawa S."/>
            <person name="Sagara H."/>
            <person name="Miura T."/>
            <person name="Yokobori S."/>
            <person name="Miyagawa K."/>
            <person name="Suzuki Y."/>
            <person name="Kubo T."/>
            <person name="Oyama M."/>
            <person name="Kohara Y."/>
            <person name="Fujiyama A."/>
            <person name="Arakawa K."/>
            <person name="Katayama T."/>
            <person name="Toyoda A."/>
            <person name="Kunieda T."/>
        </authorList>
    </citation>
    <scope>NUCLEOTIDE SEQUENCE [LARGE SCALE GENOMIC DNA]</scope>
    <source>
        <strain evidence="2 3">YOKOZUNA-1</strain>
    </source>
</reference>
<sequence length="121" mass="13461">MELSTPNHGLTRPLFFVVLIVSLGSWFPVGYTTVALNGPQSVIVHWIRSVQCSKYVGSSNSTILSNLTIDDAELCIWCRKISQEEEVRLLADNLRLGTLWALSVASGNLGWFFPSLSIYRS</sequence>
<accession>A0A1D1UPP3</accession>
<dbReference type="Proteomes" id="UP000186922">
    <property type="component" value="Unassembled WGS sequence"/>
</dbReference>
<keyword evidence="1" id="KW-1133">Transmembrane helix</keyword>
<gene>
    <name evidence="2" type="primary">RvY_03904</name>
    <name evidence="2" type="synonym">RvY_03904.2</name>
    <name evidence="2" type="ORF">RvY_03904-2</name>
</gene>
<dbReference type="EMBL" id="BDGG01000002">
    <property type="protein sequence ID" value="GAU91696.1"/>
    <property type="molecule type" value="Genomic_DNA"/>
</dbReference>
<evidence type="ECO:0000256" key="1">
    <source>
        <dbReference type="SAM" id="Phobius"/>
    </source>
</evidence>
<evidence type="ECO:0000313" key="3">
    <source>
        <dbReference type="Proteomes" id="UP000186922"/>
    </source>
</evidence>
<feature type="transmembrane region" description="Helical" evidence="1">
    <location>
        <begin position="12"/>
        <end position="31"/>
    </location>
</feature>
<organism evidence="2 3">
    <name type="scientific">Ramazzottius varieornatus</name>
    <name type="common">Water bear</name>
    <name type="synonym">Tardigrade</name>
    <dbReference type="NCBI Taxonomy" id="947166"/>
    <lineage>
        <taxon>Eukaryota</taxon>
        <taxon>Metazoa</taxon>
        <taxon>Ecdysozoa</taxon>
        <taxon>Tardigrada</taxon>
        <taxon>Eutardigrada</taxon>
        <taxon>Parachela</taxon>
        <taxon>Hypsibioidea</taxon>
        <taxon>Ramazzottiidae</taxon>
        <taxon>Ramazzottius</taxon>
    </lineage>
</organism>
<name>A0A1D1UPP3_RAMVA</name>
<protein>
    <submittedName>
        <fullName evidence="2">Uncharacterized protein</fullName>
    </submittedName>
</protein>
<comment type="caution">
    <text evidence="2">The sequence shown here is derived from an EMBL/GenBank/DDBJ whole genome shotgun (WGS) entry which is preliminary data.</text>
</comment>
<proteinExistence type="predicted"/>
<keyword evidence="1" id="KW-0472">Membrane</keyword>
<dbReference type="OrthoDB" id="10557605at2759"/>
<keyword evidence="1" id="KW-0812">Transmembrane</keyword>